<reference evidence="2" key="2">
    <citation type="submission" date="2019-06" db="EMBL/GenBank/DDBJ databases">
        <title>Co-occurence of chitin degradation, pigmentation and bioactivity in marine Pseudoalteromonas.</title>
        <authorList>
            <person name="Sonnenschein E.C."/>
            <person name="Bech P.K."/>
        </authorList>
    </citation>
    <scope>NUCLEOTIDE SEQUENCE [LARGE SCALE GENOMIC DNA]</scope>
    <source>
        <strain evidence="2">S3790</strain>
    </source>
</reference>
<accession>A0A5S3VA68</accession>
<evidence type="ECO:0000313" key="2">
    <source>
        <dbReference type="Proteomes" id="UP000307217"/>
    </source>
</evidence>
<organism evidence="1 2">
    <name type="scientific">Pseudoalteromonas aurantia</name>
    <dbReference type="NCBI Taxonomy" id="43654"/>
    <lineage>
        <taxon>Bacteria</taxon>
        <taxon>Pseudomonadati</taxon>
        <taxon>Pseudomonadota</taxon>
        <taxon>Gammaproteobacteria</taxon>
        <taxon>Alteromonadales</taxon>
        <taxon>Pseudoalteromonadaceae</taxon>
        <taxon>Pseudoalteromonas</taxon>
    </lineage>
</organism>
<comment type="caution">
    <text evidence="1">The sequence shown here is derived from an EMBL/GenBank/DDBJ whole genome shotgun (WGS) entry which is preliminary data.</text>
</comment>
<dbReference type="Proteomes" id="UP000307217">
    <property type="component" value="Unassembled WGS sequence"/>
</dbReference>
<protein>
    <submittedName>
        <fullName evidence="1">Uncharacterized protein</fullName>
    </submittedName>
</protein>
<proteinExistence type="predicted"/>
<sequence>MPKILFQDNAEPLKLAIGGWNQGTVMEVGKGRVALFTEGMMFSSQRNLKTNKVHGLRSYGAEQNARFLLNVMNCFFHVFA</sequence>
<reference evidence="1 2" key="1">
    <citation type="submission" date="2018-01" db="EMBL/GenBank/DDBJ databases">
        <authorList>
            <person name="Paulsen S."/>
            <person name="Gram L.K."/>
        </authorList>
    </citation>
    <scope>NUCLEOTIDE SEQUENCE [LARGE SCALE GENOMIC DNA]</scope>
    <source>
        <strain evidence="1 2">S3790</strain>
    </source>
</reference>
<evidence type="ECO:0000313" key="1">
    <source>
        <dbReference type="EMBL" id="TMO68793.1"/>
    </source>
</evidence>
<gene>
    <name evidence="1" type="ORF">CWC19_07690</name>
</gene>
<dbReference type="EMBL" id="PNBX01000029">
    <property type="protein sequence ID" value="TMO68793.1"/>
    <property type="molecule type" value="Genomic_DNA"/>
</dbReference>
<dbReference type="RefSeq" id="WP_138591332.1">
    <property type="nucleotide sequence ID" value="NZ_PNBX01000029.1"/>
</dbReference>
<name>A0A5S3VA68_9GAMM</name>
<dbReference type="AlphaFoldDB" id="A0A5S3VA68"/>
<dbReference type="OrthoDB" id="6397329at2"/>